<gene>
    <name evidence="1" type="ORF">SAMN05660477_00608</name>
</gene>
<proteinExistence type="predicted"/>
<evidence type="ECO:0000313" key="1">
    <source>
        <dbReference type="EMBL" id="SKB66511.1"/>
    </source>
</evidence>
<dbReference type="Gene3D" id="3.20.80.10">
    <property type="entry name" value="Regulatory factor, effector binding domain"/>
    <property type="match status" value="1"/>
</dbReference>
<evidence type="ECO:0000313" key="2">
    <source>
        <dbReference type="Proteomes" id="UP000191112"/>
    </source>
</evidence>
<organism evidence="1 2">
    <name type="scientific">Soonwooa buanensis</name>
    <dbReference type="NCBI Taxonomy" id="619805"/>
    <lineage>
        <taxon>Bacteria</taxon>
        <taxon>Pseudomonadati</taxon>
        <taxon>Bacteroidota</taxon>
        <taxon>Flavobacteriia</taxon>
        <taxon>Flavobacteriales</taxon>
        <taxon>Weeksellaceae</taxon>
        <taxon>Chryseobacterium group</taxon>
        <taxon>Soonwooa</taxon>
    </lineage>
</organism>
<evidence type="ECO:0008006" key="3">
    <source>
        <dbReference type="Google" id="ProtNLM"/>
    </source>
</evidence>
<dbReference type="EMBL" id="FUYZ01000001">
    <property type="protein sequence ID" value="SKB66511.1"/>
    <property type="molecule type" value="Genomic_DNA"/>
</dbReference>
<accession>A0A1T5D4J0</accession>
<dbReference type="InterPro" id="IPR011256">
    <property type="entry name" value="Reg_factor_effector_dom_sf"/>
</dbReference>
<reference evidence="1 2" key="1">
    <citation type="submission" date="2017-02" db="EMBL/GenBank/DDBJ databases">
        <authorList>
            <person name="Peterson S.W."/>
        </authorList>
    </citation>
    <scope>NUCLEOTIDE SEQUENCE [LARGE SCALE GENOMIC DNA]</scope>
    <source>
        <strain evidence="1 2">DSM 22323</strain>
    </source>
</reference>
<dbReference type="RefSeq" id="WP_079665871.1">
    <property type="nucleotide sequence ID" value="NZ_FUYZ01000001.1"/>
</dbReference>
<protein>
    <recommendedName>
        <fullName evidence="3">Polyketide cyclase / dehydrase and lipid transport</fullName>
    </recommendedName>
</protein>
<sequence>MRWIKFGVLILIILFGIYAVSMTFVEERKEYTVQSKVGYPIDKVFPQFNNLQNFSHWNDFFTSDKNLGFSFFTPYSGQGSSMKFFNKKKQDQFGEMFVRYENPMRTLRYQLFLEDESYPYLIDVKFVGKGESTDIIWKIQTPKQPLLKRSINLMTEGVFVDKIDKSIKHLTAILGNKVDKENLIASIKYDSIMIENQESALLLGVNVSTSNKKDALIKNIVINHNKVVNFVKQDLGKKDDEFGSPMLITNPNNFKDKEVSYYYGVALPKRIGVQDNNYTFRTVNGGKTYVIYYQGSYAGRIKSVQQLMQKAKKDTMRYNDLQEQFLEEPDAGSDVKLKLQLPVYR</sequence>
<keyword evidence="2" id="KW-1185">Reference proteome</keyword>
<dbReference type="AlphaFoldDB" id="A0A1T5D4J0"/>
<dbReference type="OrthoDB" id="1451838at2"/>
<dbReference type="SUPFAM" id="SSF55136">
    <property type="entry name" value="Probable bacterial effector-binding domain"/>
    <property type="match status" value="1"/>
</dbReference>
<name>A0A1T5D4J0_9FLAO</name>
<dbReference type="STRING" id="619805.SAMN05660477_00608"/>
<dbReference type="Proteomes" id="UP000191112">
    <property type="component" value="Unassembled WGS sequence"/>
</dbReference>